<evidence type="ECO:0000313" key="2">
    <source>
        <dbReference type="EMBL" id="PCH37994.1"/>
    </source>
</evidence>
<dbReference type="Proteomes" id="UP000218811">
    <property type="component" value="Unassembled WGS sequence"/>
</dbReference>
<feature type="compositionally biased region" description="Basic and acidic residues" evidence="1">
    <location>
        <begin position="22"/>
        <end position="32"/>
    </location>
</feature>
<feature type="region of interest" description="Disordered" evidence="1">
    <location>
        <begin position="19"/>
        <end position="51"/>
    </location>
</feature>
<sequence>MRGTLEPAYPSISLVLSGCTDDGTRRSPSYRESHRRRYHPYSSKPRRQPASNLMNTVDYRYEDAFRIAATLLAYTPNAVAGHQVRDLENVDRALHPADQPKRRQRLSNLIVDFALAARRKIARLGALQKWAFPARIDLTN</sequence>
<accession>A0A2H3JMX6</accession>
<proteinExistence type="predicted"/>
<dbReference type="AlphaFoldDB" id="A0A2H3JMX6"/>
<evidence type="ECO:0000256" key="1">
    <source>
        <dbReference type="SAM" id="MobiDB-lite"/>
    </source>
</evidence>
<protein>
    <submittedName>
        <fullName evidence="2">Uncharacterized protein</fullName>
    </submittedName>
</protein>
<dbReference type="PROSITE" id="PS51257">
    <property type="entry name" value="PROKAR_LIPOPROTEIN"/>
    <property type="match status" value="1"/>
</dbReference>
<gene>
    <name evidence="2" type="ORF">WOLCODRAFT_161212</name>
</gene>
<organism evidence="2 3">
    <name type="scientific">Wolfiporia cocos (strain MD-104)</name>
    <name type="common">Brown rot fungus</name>
    <dbReference type="NCBI Taxonomy" id="742152"/>
    <lineage>
        <taxon>Eukaryota</taxon>
        <taxon>Fungi</taxon>
        <taxon>Dikarya</taxon>
        <taxon>Basidiomycota</taxon>
        <taxon>Agaricomycotina</taxon>
        <taxon>Agaricomycetes</taxon>
        <taxon>Polyporales</taxon>
        <taxon>Phaeolaceae</taxon>
        <taxon>Wolfiporia</taxon>
    </lineage>
</organism>
<reference evidence="2 3" key="1">
    <citation type="journal article" date="2012" name="Science">
        <title>The Paleozoic origin of enzymatic lignin decomposition reconstructed from 31 fungal genomes.</title>
        <authorList>
            <person name="Floudas D."/>
            <person name="Binder M."/>
            <person name="Riley R."/>
            <person name="Barry K."/>
            <person name="Blanchette R.A."/>
            <person name="Henrissat B."/>
            <person name="Martinez A.T."/>
            <person name="Otillar R."/>
            <person name="Spatafora J.W."/>
            <person name="Yadav J.S."/>
            <person name="Aerts A."/>
            <person name="Benoit I."/>
            <person name="Boyd A."/>
            <person name="Carlson A."/>
            <person name="Copeland A."/>
            <person name="Coutinho P.M."/>
            <person name="de Vries R.P."/>
            <person name="Ferreira P."/>
            <person name="Findley K."/>
            <person name="Foster B."/>
            <person name="Gaskell J."/>
            <person name="Glotzer D."/>
            <person name="Gorecki P."/>
            <person name="Heitman J."/>
            <person name="Hesse C."/>
            <person name="Hori C."/>
            <person name="Igarashi K."/>
            <person name="Jurgens J.A."/>
            <person name="Kallen N."/>
            <person name="Kersten P."/>
            <person name="Kohler A."/>
            <person name="Kuees U."/>
            <person name="Kumar T.K.A."/>
            <person name="Kuo A."/>
            <person name="LaButti K."/>
            <person name="Larrondo L.F."/>
            <person name="Lindquist E."/>
            <person name="Ling A."/>
            <person name="Lombard V."/>
            <person name="Lucas S."/>
            <person name="Lundell T."/>
            <person name="Martin R."/>
            <person name="McLaughlin D.J."/>
            <person name="Morgenstern I."/>
            <person name="Morin E."/>
            <person name="Murat C."/>
            <person name="Nagy L.G."/>
            <person name="Nolan M."/>
            <person name="Ohm R.A."/>
            <person name="Patyshakuliyeva A."/>
            <person name="Rokas A."/>
            <person name="Ruiz-Duenas F.J."/>
            <person name="Sabat G."/>
            <person name="Salamov A."/>
            <person name="Samejima M."/>
            <person name="Schmutz J."/>
            <person name="Slot J.C."/>
            <person name="St John F."/>
            <person name="Stenlid J."/>
            <person name="Sun H."/>
            <person name="Sun S."/>
            <person name="Syed K."/>
            <person name="Tsang A."/>
            <person name="Wiebenga A."/>
            <person name="Young D."/>
            <person name="Pisabarro A."/>
            <person name="Eastwood D.C."/>
            <person name="Martin F."/>
            <person name="Cullen D."/>
            <person name="Grigoriev I.V."/>
            <person name="Hibbett D.S."/>
        </authorList>
    </citation>
    <scope>NUCLEOTIDE SEQUENCE [LARGE SCALE GENOMIC DNA]</scope>
    <source>
        <strain evidence="2 3">MD-104</strain>
    </source>
</reference>
<evidence type="ECO:0000313" key="3">
    <source>
        <dbReference type="Proteomes" id="UP000218811"/>
    </source>
</evidence>
<dbReference type="EMBL" id="KB467942">
    <property type="protein sequence ID" value="PCH37994.1"/>
    <property type="molecule type" value="Genomic_DNA"/>
</dbReference>
<feature type="compositionally biased region" description="Basic residues" evidence="1">
    <location>
        <begin position="33"/>
        <end position="47"/>
    </location>
</feature>
<keyword evidence="3" id="KW-1185">Reference proteome</keyword>
<dbReference type="OrthoDB" id="2637024at2759"/>
<name>A0A2H3JMX6_WOLCO</name>